<sequence>NHRGYIQNLSPIKRSRNQNQWYDFDLQTSPSKLRRVVGFNIANHPMLQEHEASKTAVTLKNTKQNSNNDIIFNQQSTVRVTPTFDIDFDYKPINKSQKTEPSTQPATKITLEELPTLQVNQKVNVTASISLGNETPKPVQLKSSSEMTTVKEDCVLKDETGTATIHIWDLLFKNIKTGTTYEFENLTVKHFQGITHLGTTPTTTFKQANQQLKPINGPALLENPEKEAKVESFKMINKLSIFINCKACKRKINEISQQNTLNVKTVESDKERCNANEMHLFNYFIYRCLGVPLRHPPDNLIT</sequence>
<name>A0AAU9WGX2_9CNID</name>
<dbReference type="SUPFAM" id="SSF50249">
    <property type="entry name" value="Nucleic acid-binding proteins"/>
    <property type="match status" value="1"/>
</dbReference>
<keyword evidence="2" id="KW-1185">Reference proteome</keyword>
<dbReference type="InterPro" id="IPR012340">
    <property type="entry name" value="NA-bd_OB-fold"/>
</dbReference>
<feature type="non-terminal residue" evidence="1">
    <location>
        <position position="1"/>
    </location>
</feature>
<evidence type="ECO:0000313" key="2">
    <source>
        <dbReference type="Proteomes" id="UP001159428"/>
    </source>
</evidence>
<gene>
    <name evidence="1" type="ORF">PMEA_00006103</name>
</gene>
<reference evidence="1 2" key="1">
    <citation type="submission" date="2022-05" db="EMBL/GenBank/DDBJ databases">
        <authorList>
            <consortium name="Genoscope - CEA"/>
            <person name="William W."/>
        </authorList>
    </citation>
    <scope>NUCLEOTIDE SEQUENCE [LARGE SCALE GENOMIC DNA]</scope>
</reference>
<proteinExistence type="predicted"/>
<dbReference type="Gene3D" id="2.40.50.140">
    <property type="entry name" value="Nucleic acid-binding proteins"/>
    <property type="match status" value="1"/>
</dbReference>
<dbReference type="AlphaFoldDB" id="A0AAU9WGX2"/>
<protein>
    <submittedName>
        <fullName evidence="1">Uncharacterized protein</fullName>
    </submittedName>
</protein>
<evidence type="ECO:0000313" key="1">
    <source>
        <dbReference type="EMBL" id="CAH3114173.1"/>
    </source>
</evidence>
<dbReference type="EMBL" id="CALNXJ010000014">
    <property type="protein sequence ID" value="CAH3114173.1"/>
    <property type="molecule type" value="Genomic_DNA"/>
</dbReference>
<comment type="caution">
    <text evidence="1">The sequence shown here is derived from an EMBL/GenBank/DDBJ whole genome shotgun (WGS) entry which is preliminary data.</text>
</comment>
<accession>A0AAU9WGX2</accession>
<dbReference type="Proteomes" id="UP001159428">
    <property type="component" value="Unassembled WGS sequence"/>
</dbReference>
<organism evidence="1 2">
    <name type="scientific">Pocillopora meandrina</name>
    <dbReference type="NCBI Taxonomy" id="46732"/>
    <lineage>
        <taxon>Eukaryota</taxon>
        <taxon>Metazoa</taxon>
        <taxon>Cnidaria</taxon>
        <taxon>Anthozoa</taxon>
        <taxon>Hexacorallia</taxon>
        <taxon>Scleractinia</taxon>
        <taxon>Astrocoeniina</taxon>
        <taxon>Pocilloporidae</taxon>
        <taxon>Pocillopora</taxon>
    </lineage>
</organism>